<dbReference type="GO" id="GO:0016757">
    <property type="term" value="F:glycosyltransferase activity"/>
    <property type="evidence" value="ECO:0007669"/>
    <property type="project" value="UniProtKB-ARBA"/>
</dbReference>
<gene>
    <name evidence="2" type="ORF">C1O66_22585</name>
</gene>
<comment type="caution">
    <text evidence="2">The sequence shown here is derived from an EMBL/GenBank/DDBJ whole genome shotgun (WGS) entry which is preliminary data.</text>
</comment>
<sequence length="393" mass="43176">MSERRPLVVHLLFRFDTGGLENGVVNLINHMDASRWRHAVVAMTEVTEFRRRIQREDVQFLGLNKPPGPGVLQWGALYRMCRELRPDIVHSRNLAALEGQLPAWLARVPARIHGEHGRDMDDVDGLNRRNRLTRRFYSPFVQRYVALSRDLGGYLENAVGIGSQRIHQIYNGVDTDKFLPRGAAVASIEGCPFQSGPQLLVGTVGRMQSVKDQLTLARAFVLALQQQPGLRERLRLVMAGDGPLRAQAAQVLAEAGMSDLAYLPGERRDVAELMRGLDVFALPSLAEGVSNTILEAMACGLPVLATRVGGNAELVEEGRTGLLVPSADAPAMAAGLIRLAQDAALRADFGQAGRQRVEQRFSLRAMVAAYDALYSQALGRPPLDLEHGLRTTK</sequence>
<evidence type="ECO:0000313" key="3">
    <source>
        <dbReference type="Proteomes" id="UP000235916"/>
    </source>
</evidence>
<protein>
    <submittedName>
        <fullName evidence="2">Sugar transferase</fullName>
    </submittedName>
</protein>
<proteinExistence type="predicted"/>
<keyword evidence="3" id="KW-1185">Reference proteome</keyword>
<accession>A0A2N8KSR5</accession>
<dbReference type="EMBL" id="POSP01000004">
    <property type="protein sequence ID" value="PND36470.1"/>
    <property type="molecule type" value="Genomic_DNA"/>
</dbReference>
<organism evidence="2 3">
    <name type="scientific">Kinneretia aquatilis</name>
    <dbReference type="NCBI Taxonomy" id="2070761"/>
    <lineage>
        <taxon>Bacteria</taxon>
        <taxon>Pseudomonadati</taxon>
        <taxon>Pseudomonadota</taxon>
        <taxon>Betaproteobacteria</taxon>
        <taxon>Burkholderiales</taxon>
        <taxon>Sphaerotilaceae</taxon>
        <taxon>Roseateles</taxon>
    </lineage>
</organism>
<name>A0A2N8KSR5_9BURK</name>
<evidence type="ECO:0000313" key="2">
    <source>
        <dbReference type="EMBL" id="PND36470.1"/>
    </source>
</evidence>
<dbReference type="Pfam" id="PF13692">
    <property type="entry name" value="Glyco_trans_1_4"/>
    <property type="match status" value="1"/>
</dbReference>
<dbReference type="AlphaFoldDB" id="A0A2N8KSR5"/>
<dbReference type="SUPFAM" id="SSF53756">
    <property type="entry name" value="UDP-Glycosyltransferase/glycogen phosphorylase"/>
    <property type="match status" value="1"/>
</dbReference>
<dbReference type="Gene3D" id="3.40.50.2000">
    <property type="entry name" value="Glycogen Phosphorylase B"/>
    <property type="match status" value="2"/>
</dbReference>
<dbReference type="NCBIfam" id="TIGR03088">
    <property type="entry name" value="stp2"/>
    <property type="match status" value="1"/>
</dbReference>
<dbReference type="Proteomes" id="UP000235916">
    <property type="component" value="Unassembled WGS sequence"/>
</dbReference>
<reference evidence="2 3" key="1">
    <citation type="submission" date="2018-01" db="EMBL/GenBank/DDBJ databases">
        <title>Draft genome sequence of Paucibacter aquatile CR182 isolated from freshwater of the Nakdong River.</title>
        <authorList>
            <person name="Choi A."/>
            <person name="Chung E.J."/>
        </authorList>
    </citation>
    <scope>NUCLEOTIDE SEQUENCE [LARGE SCALE GENOMIC DNA]</scope>
    <source>
        <strain evidence="2 3">CR182</strain>
    </source>
</reference>
<dbReference type="OrthoDB" id="9775208at2"/>
<dbReference type="PANTHER" id="PTHR12526">
    <property type="entry name" value="GLYCOSYLTRANSFERASE"/>
    <property type="match status" value="1"/>
</dbReference>
<evidence type="ECO:0000259" key="1">
    <source>
        <dbReference type="Pfam" id="PF13439"/>
    </source>
</evidence>
<dbReference type="Pfam" id="PF13439">
    <property type="entry name" value="Glyco_transf_4"/>
    <property type="match status" value="1"/>
</dbReference>
<keyword evidence="2" id="KW-0808">Transferase</keyword>
<dbReference type="InterPro" id="IPR017522">
    <property type="entry name" value="Sugar_tfrase_PEP-CTERM_Stp2"/>
</dbReference>
<dbReference type="RefSeq" id="WP_102770244.1">
    <property type="nucleotide sequence ID" value="NZ_POSP01000004.1"/>
</dbReference>
<feature type="domain" description="Glycosyltransferase subfamily 4-like N-terminal" evidence="1">
    <location>
        <begin position="18"/>
        <end position="177"/>
    </location>
</feature>
<dbReference type="InterPro" id="IPR028098">
    <property type="entry name" value="Glyco_trans_4-like_N"/>
</dbReference>
<dbReference type="PANTHER" id="PTHR12526:SF630">
    <property type="entry name" value="GLYCOSYLTRANSFERASE"/>
    <property type="match status" value="1"/>
</dbReference>